<protein>
    <submittedName>
        <fullName evidence="1">Uncharacterized protein</fullName>
    </submittedName>
</protein>
<evidence type="ECO:0000313" key="1">
    <source>
        <dbReference type="EMBL" id="CCC94716.1"/>
    </source>
</evidence>
<gene>
    <name evidence="1" type="ORF">TCIL3000_11_980</name>
</gene>
<name>G0UZ97_TRYCI</name>
<reference evidence="1" key="1">
    <citation type="journal article" date="2012" name="Proc. Natl. Acad. Sci. U.S.A.">
        <title>Antigenic diversity is generated by distinct evolutionary mechanisms in African trypanosome species.</title>
        <authorList>
            <person name="Jackson A.P."/>
            <person name="Berry A."/>
            <person name="Aslett M."/>
            <person name="Allison H.C."/>
            <person name="Burton P."/>
            <person name="Vavrova-Anderson J."/>
            <person name="Brown R."/>
            <person name="Browne H."/>
            <person name="Corton N."/>
            <person name="Hauser H."/>
            <person name="Gamble J."/>
            <person name="Gilderthorp R."/>
            <person name="Marcello L."/>
            <person name="McQuillan J."/>
            <person name="Otto T.D."/>
            <person name="Quail M.A."/>
            <person name="Sanders M.J."/>
            <person name="van Tonder A."/>
            <person name="Ginger M.L."/>
            <person name="Field M.C."/>
            <person name="Barry J.D."/>
            <person name="Hertz-Fowler C."/>
            <person name="Berriman M."/>
        </authorList>
    </citation>
    <scope>NUCLEOTIDE SEQUENCE</scope>
    <source>
        <strain evidence="1">IL3000</strain>
    </source>
</reference>
<dbReference type="AlphaFoldDB" id="G0UZ97"/>
<dbReference type="EMBL" id="HE575324">
    <property type="protein sequence ID" value="CCC94716.1"/>
    <property type="molecule type" value="Genomic_DNA"/>
</dbReference>
<sequence length="112" mass="13010">MCEGFCWVKHTGVCYIDMYFFSLGRKYVLLNNYCHLFPSLTHLIYMYIYNTIIGSIKMDNVSNHFCLCSPFLFCCVSSSRFMRVRLADGGESLPLVESFLFAYETEGGECNW</sequence>
<proteinExistence type="predicted"/>
<organism evidence="1">
    <name type="scientific">Trypanosoma congolense (strain IL3000)</name>
    <dbReference type="NCBI Taxonomy" id="1068625"/>
    <lineage>
        <taxon>Eukaryota</taxon>
        <taxon>Discoba</taxon>
        <taxon>Euglenozoa</taxon>
        <taxon>Kinetoplastea</taxon>
        <taxon>Metakinetoplastina</taxon>
        <taxon>Trypanosomatida</taxon>
        <taxon>Trypanosomatidae</taxon>
        <taxon>Trypanosoma</taxon>
        <taxon>Nannomonas</taxon>
    </lineage>
</organism>
<accession>G0UZ97</accession>